<dbReference type="AlphaFoldDB" id="A0A1M5NXJ6"/>
<keyword evidence="1" id="KW-0732">Signal</keyword>
<reference evidence="2 3" key="1">
    <citation type="submission" date="2016-11" db="EMBL/GenBank/DDBJ databases">
        <authorList>
            <person name="Jaros S."/>
            <person name="Januszkiewicz K."/>
            <person name="Wedrychowicz H."/>
        </authorList>
    </citation>
    <scope>NUCLEOTIDE SEQUENCE [LARGE SCALE GENOMIC DNA]</scope>
    <source>
        <strain evidence="2 3">GAS242</strain>
    </source>
</reference>
<evidence type="ECO:0000256" key="1">
    <source>
        <dbReference type="SAM" id="SignalP"/>
    </source>
</evidence>
<name>A0A1M5NXJ6_9BRAD</name>
<feature type="signal peptide" evidence="1">
    <location>
        <begin position="1"/>
        <end position="22"/>
    </location>
</feature>
<dbReference type="Proteomes" id="UP000190675">
    <property type="component" value="Chromosome I"/>
</dbReference>
<organism evidence="2 3">
    <name type="scientific">Bradyrhizobium erythrophlei</name>
    <dbReference type="NCBI Taxonomy" id="1437360"/>
    <lineage>
        <taxon>Bacteria</taxon>
        <taxon>Pseudomonadati</taxon>
        <taxon>Pseudomonadota</taxon>
        <taxon>Alphaproteobacteria</taxon>
        <taxon>Hyphomicrobiales</taxon>
        <taxon>Nitrobacteraceae</taxon>
        <taxon>Bradyrhizobium</taxon>
    </lineage>
</organism>
<accession>A0A1M5NXJ6</accession>
<gene>
    <name evidence="2" type="ORF">SAMN05444169_4900</name>
</gene>
<evidence type="ECO:0000313" key="3">
    <source>
        <dbReference type="Proteomes" id="UP000190675"/>
    </source>
</evidence>
<sequence length="77" mass="8898">MKISFALVIATTLVFFQMPARASTIYPTQRWCRVYDDTSFIGIPGQCGTILPLYPRKLYVRSSRTPSYHNYPNYNCP</sequence>
<feature type="chain" id="PRO_5012047802" description="DUF3551 domain-containing protein" evidence="1">
    <location>
        <begin position="23"/>
        <end position="77"/>
    </location>
</feature>
<protein>
    <recommendedName>
        <fullName evidence="4">DUF3551 domain-containing protein</fullName>
    </recommendedName>
</protein>
<proteinExistence type="predicted"/>
<dbReference type="EMBL" id="LT670818">
    <property type="protein sequence ID" value="SHG94185.1"/>
    <property type="molecule type" value="Genomic_DNA"/>
</dbReference>
<evidence type="ECO:0008006" key="4">
    <source>
        <dbReference type="Google" id="ProtNLM"/>
    </source>
</evidence>
<evidence type="ECO:0000313" key="2">
    <source>
        <dbReference type="EMBL" id="SHG94185.1"/>
    </source>
</evidence>